<dbReference type="GO" id="GO:0005524">
    <property type="term" value="F:ATP binding"/>
    <property type="evidence" value="ECO:0007669"/>
    <property type="project" value="UniProtKB-KW"/>
</dbReference>
<evidence type="ECO:0000256" key="1">
    <source>
        <dbReference type="ARBA" id="ARBA00001936"/>
    </source>
</evidence>
<comment type="cofactor">
    <cofactor evidence="2">
        <name>Mg(2+)</name>
        <dbReference type="ChEBI" id="CHEBI:18420"/>
    </cofactor>
</comment>
<keyword evidence="9" id="KW-0547">Nucleotide-binding</keyword>
<comment type="cofactor">
    <cofactor evidence="1">
        <name>Mn(2+)</name>
        <dbReference type="ChEBI" id="CHEBI:29035"/>
    </cofactor>
</comment>
<keyword evidence="17" id="KW-1185">Reference proteome</keyword>
<dbReference type="EMBL" id="CAJVCH010530271">
    <property type="protein sequence ID" value="CAG7823678.1"/>
    <property type="molecule type" value="Genomic_DNA"/>
</dbReference>
<evidence type="ECO:0000256" key="5">
    <source>
        <dbReference type="ARBA" id="ARBA00012388"/>
    </source>
</evidence>
<dbReference type="PANTHER" id="PTHR10682:SF10">
    <property type="entry name" value="POLYNUCLEOTIDE ADENYLYLTRANSFERASE"/>
    <property type="match status" value="1"/>
</dbReference>
<evidence type="ECO:0000256" key="11">
    <source>
        <dbReference type="ARBA" id="ARBA00022842"/>
    </source>
</evidence>
<dbReference type="GO" id="GO:0005634">
    <property type="term" value="C:nucleus"/>
    <property type="evidence" value="ECO:0007669"/>
    <property type="project" value="UniProtKB-SubCell"/>
</dbReference>
<dbReference type="CDD" id="cd05402">
    <property type="entry name" value="NT_PAP_TUTase"/>
    <property type="match status" value="1"/>
</dbReference>
<keyword evidence="12" id="KW-0539">Nucleus</keyword>
<dbReference type="Pfam" id="PF20750">
    <property type="entry name" value="PAP_NTPase"/>
    <property type="match status" value="1"/>
</dbReference>
<evidence type="ECO:0000259" key="15">
    <source>
        <dbReference type="Pfam" id="PF20750"/>
    </source>
</evidence>
<proteinExistence type="inferred from homology"/>
<dbReference type="InterPro" id="IPR048840">
    <property type="entry name" value="PolA_pol_NTPase"/>
</dbReference>
<evidence type="ECO:0000313" key="17">
    <source>
        <dbReference type="Proteomes" id="UP000708208"/>
    </source>
</evidence>
<evidence type="ECO:0000259" key="14">
    <source>
        <dbReference type="Pfam" id="PF04928"/>
    </source>
</evidence>
<dbReference type="EC" id="2.7.7.19" evidence="5"/>
<keyword evidence="7" id="KW-0808">Transferase</keyword>
<evidence type="ECO:0000256" key="13">
    <source>
        <dbReference type="ARBA" id="ARBA00048830"/>
    </source>
</evidence>
<evidence type="ECO:0000256" key="12">
    <source>
        <dbReference type="ARBA" id="ARBA00023242"/>
    </source>
</evidence>
<evidence type="ECO:0000256" key="8">
    <source>
        <dbReference type="ARBA" id="ARBA00022723"/>
    </source>
</evidence>
<sequence>MSTPVMESFLKSNNCFEPLDDCLHRKRILQDFEAIFNAWVRSQLGKPSNGDGPVITGMFLTLGSYELGIHGPGADVDILLLVPSQISRQDFFSDFYNLIKSKHEHQISCLRKIEKTYVPVMKFRFLGIDLDIALACFNGQVLPTTQQLLDDICLKGMDIHSVRSLNGFRDCLNIQQLIQPHTEIFRLVLRSIKLWSNRRAIYNNSVGYFSGMALTVLLAKVITEIPDVNISSWLLLQTFFAKYATWMWPNPVKLNHLEANNADAPVLQVWNPHEYSFDKADRMPILTPSYPQRNSAHTATISTRRVMVQEFKRANEIINFHGIKEEAWKEIFAPQDFFFRADFSCYIVLSAKSDLEATDTLSHWDWCAIVRSQIRRMLRDIELLDPIRTVHVCPNSYPHPDSRVKSEFHSLWFVGVAFIETCVKEDAETWLGPQVDTFSENVIRYAEDHEVILIGRTVSGRVVSATDVKTHLHPEISHGVKGWTSLKERKKGHFYI</sequence>
<evidence type="ECO:0000256" key="2">
    <source>
        <dbReference type="ARBA" id="ARBA00001946"/>
    </source>
</evidence>
<evidence type="ECO:0000256" key="3">
    <source>
        <dbReference type="ARBA" id="ARBA00004123"/>
    </source>
</evidence>
<dbReference type="InterPro" id="IPR007012">
    <property type="entry name" value="PolA_pol_cen_dom"/>
</dbReference>
<organism evidence="16 17">
    <name type="scientific">Allacma fusca</name>
    <dbReference type="NCBI Taxonomy" id="39272"/>
    <lineage>
        <taxon>Eukaryota</taxon>
        <taxon>Metazoa</taxon>
        <taxon>Ecdysozoa</taxon>
        <taxon>Arthropoda</taxon>
        <taxon>Hexapoda</taxon>
        <taxon>Collembola</taxon>
        <taxon>Symphypleona</taxon>
        <taxon>Sminthuridae</taxon>
        <taxon>Allacma</taxon>
    </lineage>
</organism>
<keyword evidence="10" id="KW-0067">ATP-binding</keyword>
<comment type="caution">
    <text evidence="16">The sequence shown here is derived from an EMBL/GenBank/DDBJ whole genome shotgun (WGS) entry which is preliminary data.</text>
</comment>
<protein>
    <recommendedName>
        <fullName evidence="5">polynucleotide adenylyltransferase</fullName>
        <ecNumber evidence="5">2.7.7.19</ecNumber>
    </recommendedName>
</protein>
<dbReference type="OrthoDB" id="412748at2759"/>
<feature type="domain" description="Poly(A) polymerase nucleotidyltransferase" evidence="15">
    <location>
        <begin position="6"/>
        <end position="177"/>
    </location>
</feature>
<comment type="similarity">
    <text evidence="4">Belongs to the poly(A) polymerase family.</text>
</comment>
<comment type="catalytic activity">
    <reaction evidence="13">
        <text>RNA(n) + ATP = RNA(n)-3'-adenine ribonucleotide + diphosphate</text>
        <dbReference type="Rhea" id="RHEA:11332"/>
        <dbReference type="Rhea" id="RHEA-COMP:14527"/>
        <dbReference type="Rhea" id="RHEA-COMP:17347"/>
        <dbReference type="ChEBI" id="CHEBI:30616"/>
        <dbReference type="ChEBI" id="CHEBI:33019"/>
        <dbReference type="ChEBI" id="CHEBI:140395"/>
        <dbReference type="ChEBI" id="CHEBI:173115"/>
        <dbReference type="EC" id="2.7.7.19"/>
    </reaction>
</comment>
<evidence type="ECO:0000256" key="7">
    <source>
        <dbReference type="ARBA" id="ARBA00022679"/>
    </source>
</evidence>
<evidence type="ECO:0000256" key="9">
    <source>
        <dbReference type="ARBA" id="ARBA00022741"/>
    </source>
</evidence>
<dbReference type="Pfam" id="PF04928">
    <property type="entry name" value="PAP_central"/>
    <property type="match status" value="1"/>
</dbReference>
<dbReference type="GO" id="GO:0046872">
    <property type="term" value="F:metal ion binding"/>
    <property type="evidence" value="ECO:0007669"/>
    <property type="project" value="UniProtKB-KW"/>
</dbReference>
<reference evidence="16" key="1">
    <citation type="submission" date="2021-06" db="EMBL/GenBank/DDBJ databases">
        <authorList>
            <person name="Hodson N. C."/>
            <person name="Mongue J. A."/>
            <person name="Jaron S. K."/>
        </authorList>
    </citation>
    <scope>NUCLEOTIDE SEQUENCE</scope>
</reference>
<evidence type="ECO:0000313" key="16">
    <source>
        <dbReference type="EMBL" id="CAG7823678.1"/>
    </source>
</evidence>
<evidence type="ECO:0000256" key="10">
    <source>
        <dbReference type="ARBA" id="ARBA00022840"/>
    </source>
</evidence>
<gene>
    <name evidence="16" type="ORF">AFUS01_LOCUS33879</name>
</gene>
<accession>A0A8J2PIX5</accession>
<comment type="subcellular location">
    <subcellularLocation>
        <location evidence="3">Nucleus</location>
    </subcellularLocation>
</comment>
<feature type="domain" description="Poly(A) polymerase central" evidence="14">
    <location>
        <begin position="185"/>
        <end position="333"/>
    </location>
</feature>
<dbReference type="AlphaFoldDB" id="A0A8J2PIX5"/>
<evidence type="ECO:0000256" key="4">
    <source>
        <dbReference type="ARBA" id="ARBA00010912"/>
    </source>
</evidence>
<name>A0A8J2PIX5_9HEXA</name>
<dbReference type="PANTHER" id="PTHR10682">
    <property type="entry name" value="POLY A POLYMERASE"/>
    <property type="match status" value="1"/>
</dbReference>
<evidence type="ECO:0000256" key="6">
    <source>
        <dbReference type="ARBA" id="ARBA00022664"/>
    </source>
</evidence>
<dbReference type="GO" id="GO:0006397">
    <property type="term" value="P:mRNA processing"/>
    <property type="evidence" value="ECO:0007669"/>
    <property type="project" value="UniProtKB-KW"/>
</dbReference>
<keyword evidence="6" id="KW-0507">mRNA processing</keyword>
<keyword evidence="8" id="KW-0479">Metal-binding</keyword>
<keyword evidence="11" id="KW-0460">Magnesium</keyword>
<dbReference type="Proteomes" id="UP000708208">
    <property type="component" value="Unassembled WGS sequence"/>
</dbReference>
<dbReference type="GO" id="GO:1990817">
    <property type="term" value="F:poly(A) RNA polymerase activity"/>
    <property type="evidence" value="ECO:0007669"/>
    <property type="project" value="UniProtKB-EC"/>
</dbReference>